<sequence length="139" mass="15767">MVRRSVSLYKKEDSATIGNSSFPCLNEVGHCKFYTVHPNTHNVPHFSKTGCRIVLVISPTKFVTWLNKRRYIDKFPSGFHMTTYCCPKKSNVLLDVGMTPILTCLGRQNQLISHLSLHNLNTLILCTQLYAGDPRLQTV</sequence>
<evidence type="ECO:0000313" key="2">
    <source>
        <dbReference type="Proteomes" id="UP001434883"/>
    </source>
</evidence>
<organism evidence="1 2">
    <name type="scientific">Xenoophorus captivus</name>
    <dbReference type="NCBI Taxonomy" id="1517983"/>
    <lineage>
        <taxon>Eukaryota</taxon>
        <taxon>Metazoa</taxon>
        <taxon>Chordata</taxon>
        <taxon>Craniata</taxon>
        <taxon>Vertebrata</taxon>
        <taxon>Euteleostomi</taxon>
        <taxon>Actinopterygii</taxon>
        <taxon>Neopterygii</taxon>
        <taxon>Teleostei</taxon>
        <taxon>Neoteleostei</taxon>
        <taxon>Acanthomorphata</taxon>
        <taxon>Ovalentaria</taxon>
        <taxon>Atherinomorphae</taxon>
        <taxon>Cyprinodontiformes</taxon>
        <taxon>Goodeidae</taxon>
        <taxon>Xenoophorus</taxon>
    </lineage>
</organism>
<dbReference type="EMBL" id="JAHRIN010021612">
    <property type="protein sequence ID" value="MEQ2198976.1"/>
    <property type="molecule type" value="Genomic_DNA"/>
</dbReference>
<proteinExistence type="predicted"/>
<evidence type="ECO:0000313" key="1">
    <source>
        <dbReference type="EMBL" id="MEQ2198976.1"/>
    </source>
</evidence>
<reference evidence="1 2" key="1">
    <citation type="submission" date="2021-06" db="EMBL/GenBank/DDBJ databases">
        <authorList>
            <person name="Palmer J.M."/>
        </authorList>
    </citation>
    <scope>NUCLEOTIDE SEQUENCE [LARGE SCALE GENOMIC DNA]</scope>
    <source>
        <strain evidence="1 2">XC_2019</strain>
        <tissue evidence="1">Muscle</tissue>
    </source>
</reference>
<protein>
    <submittedName>
        <fullName evidence="1">Uncharacterized protein</fullName>
    </submittedName>
</protein>
<gene>
    <name evidence="1" type="ORF">XENOCAPTIV_021826</name>
</gene>
<accession>A0ABV0QT10</accession>
<keyword evidence="2" id="KW-1185">Reference proteome</keyword>
<name>A0ABV0QT10_9TELE</name>
<comment type="caution">
    <text evidence="1">The sequence shown here is derived from an EMBL/GenBank/DDBJ whole genome shotgun (WGS) entry which is preliminary data.</text>
</comment>
<dbReference type="Proteomes" id="UP001434883">
    <property type="component" value="Unassembled WGS sequence"/>
</dbReference>